<dbReference type="InterPro" id="IPR036328">
    <property type="entry name" value="MliC_sf"/>
</dbReference>
<reference evidence="8 9" key="1">
    <citation type="submission" date="2019-06" db="EMBL/GenBank/DDBJ databases">
        <title>A complete genome sequence for Luteibacter pinisoli MAH-14.</title>
        <authorList>
            <person name="Baltrus D.A."/>
        </authorList>
    </citation>
    <scope>NUCLEOTIDE SEQUENCE [LARGE SCALE GENOMIC DNA]</scope>
    <source>
        <strain evidence="8 9">MAH-14</strain>
    </source>
</reference>
<evidence type="ECO:0000256" key="5">
    <source>
        <dbReference type="SAM" id="MobiDB-lite"/>
    </source>
</evidence>
<dbReference type="Proteomes" id="UP000316093">
    <property type="component" value="Chromosome"/>
</dbReference>
<evidence type="ECO:0000313" key="8">
    <source>
        <dbReference type="EMBL" id="QDE37898.1"/>
    </source>
</evidence>
<dbReference type="KEGG" id="lpy:FIV34_01110"/>
<evidence type="ECO:0000256" key="6">
    <source>
        <dbReference type="SAM" id="SignalP"/>
    </source>
</evidence>
<evidence type="ECO:0000256" key="1">
    <source>
        <dbReference type="ARBA" id="ARBA00022729"/>
    </source>
</evidence>
<dbReference type="AlphaFoldDB" id="A0A4Y5YZY1"/>
<evidence type="ECO:0000256" key="3">
    <source>
        <dbReference type="ARBA" id="ARBA00023139"/>
    </source>
</evidence>
<dbReference type="SUPFAM" id="SSF141488">
    <property type="entry name" value="YdhA-like"/>
    <property type="match status" value="1"/>
</dbReference>
<evidence type="ECO:0000256" key="2">
    <source>
        <dbReference type="ARBA" id="ARBA00023136"/>
    </source>
</evidence>
<sequence>MKAVLALVLLLLPTPPLAAQTLAIPQVNTGRPIVATYRCPTGKPFKVTYWNGDNGQSFALVPIAGKPLLLVNLMSADGARYGAGSVVWWTKGRNADLYNEGMDPDTGKVRPVSCSEVPGTG</sequence>
<dbReference type="RefSeq" id="WP_139978841.1">
    <property type="nucleotide sequence ID" value="NZ_CP041046.1"/>
</dbReference>
<feature type="chain" id="PRO_5021481310" evidence="6">
    <location>
        <begin position="19"/>
        <end position="121"/>
    </location>
</feature>
<organism evidence="8 9">
    <name type="scientific">Luteibacter pinisoli</name>
    <dbReference type="NCBI Taxonomy" id="2589080"/>
    <lineage>
        <taxon>Bacteria</taxon>
        <taxon>Pseudomonadati</taxon>
        <taxon>Pseudomonadota</taxon>
        <taxon>Gammaproteobacteria</taxon>
        <taxon>Lysobacterales</taxon>
        <taxon>Rhodanobacteraceae</taxon>
        <taxon>Luteibacter</taxon>
    </lineage>
</organism>
<keyword evidence="9" id="KW-1185">Reference proteome</keyword>
<keyword evidence="1 6" id="KW-0732">Signal</keyword>
<feature type="domain" description="C-type lysozyme inhibitor" evidence="7">
    <location>
        <begin position="37"/>
        <end position="104"/>
    </location>
</feature>
<keyword evidence="2" id="KW-0472">Membrane</keyword>
<evidence type="ECO:0000256" key="4">
    <source>
        <dbReference type="ARBA" id="ARBA00023288"/>
    </source>
</evidence>
<dbReference type="EMBL" id="CP041046">
    <property type="protein sequence ID" value="QDE37898.1"/>
    <property type="molecule type" value="Genomic_DNA"/>
</dbReference>
<gene>
    <name evidence="8" type="ORF">FIV34_01110</name>
</gene>
<evidence type="ECO:0000259" key="7">
    <source>
        <dbReference type="Pfam" id="PF09864"/>
    </source>
</evidence>
<dbReference type="InterPro" id="IPR018660">
    <property type="entry name" value="MliC"/>
</dbReference>
<proteinExistence type="predicted"/>
<dbReference type="Pfam" id="PF09864">
    <property type="entry name" value="MliC"/>
    <property type="match status" value="1"/>
</dbReference>
<keyword evidence="4" id="KW-0449">Lipoprotein</keyword>
<feature type="region of interest" description="Disordered" evidence="5">
    <location>
        <begin position="101"/>
        <end position="121"/>
    </location>
</feature>
<feature type="signal peptide" evidence="6">
    <location>
        <begin position="1"/>
        <end position="18"/>
    </location>
</feature>
<dbReference type="OrthoDB" id="26727at2"/>
<accession>A0A4Y5YZY1</accession>
<keyword evidence="3" id="KW-0564">Palmitate</keyword>
<protein>
    <submittedName>
        <fullName evidence="8">Lysozyme inhibitor</fullName>
    </submittedName>
</protein>
<name>A0A4Y5YZY1_9GAMM</name>
<dbReference type="Gene3D" id="2.40.128.200">
    <property type="match status" value="1"/>
</dbReference>
<evidence type="ECO:0000313" key="9">
    <source>
        <dbReference type="Proteomes" id="UP000316093"/>
    </source>
</evidence>